<dbReference type="PATRIC" id="fig|273063.9.peg.2966"/>
<dbReference type="eggNOG" id="arCOG07245">
    <property type="taxonomic scope" value="Archaea"/>
</dbReference>
<dbReference type="EMBL" id="BA000023">
    <property type="protein sequence ID" value="BAB67741.1"/>
    <property type="molecule type" value="Genomic_DNA"/>
</dbReference>
<gene>
    <name evidence="1" type="primary">ST2623</name>
    <name evidence="1" type="ordered locus">STK_26230</name>
</gene>
<dbReference type="AlphaFoldDB" id="Q96X87"/>
<name>Q96X87_SULTO</name>
<evidence type="ECO:0000313" key="1">
    <source>
        <dbReference type="EMBL" id="BAB67741.1"/>
    </source>
</evidence>
<reference evidence="2" key="1">
    <citation type="journal article" date="2001" name="DNA Res.">
        <title>Complete genome sequence of an aerobic thermoacidophilic Crenarchaeon, Sulfolobus tokodaii strain7.</title>
        <authorList>
            <person name="Kawarabayasi Y."/>
            <person name="Hino Y."/>
            <person name="Horikawa H."/>
            <person name="Jin-no K."/>
            <person name="Takahashi M."/>
            <person name="Sekine M."/>
            <person name="Baba S."/>
            <person name="Ankai A."/>
            <person name="Kosugi H."/>
            <person name="Hosoyama A."/>
            <person name="Fukui S."/>
            <person name="Nagai Y."/>
            <person name="Nishijima K."/>
            <person name="Otsuka R."/>
            <person name="Nakazawa H."/>
            <person name="Takamiya M."/>
            <person name="Kato Y."/>
            <person name="Yoshizawa T."/>
            <person name="Tanaka T."/>
            <person name="Kudoh Y."/>
            <person name="Yamazaki J."/>
            <person name="Kushida N."/>
            <person name="Oguchi A."/>
            <person name="Aoki K."/>
            <person name="Masuda S."/>
            <person name="Yanagii M."/>
            <person name="Nishimura M."/>
            <person name="Yamagishi A."/>
            <person name="Oshima T."/>
            <person name="Kikuchi H."/>
        </authorList>
    </citation>
    <scope>NUCLEOTIDE SEQUENCE [LARGE SCALE GENOMIC DNA]</scope>
    <source>
        <strain evidence="2">DSM 16993 / JCM 10545 / NBRC 100140 / 7</strain>
    </source>
</reference>
<accession>Q96X87</accession>
<keyword evidence="2" id="KW-1185">Reference proteome</keyword>
<organism evidence="1 2">
    <name type="scientific">Sulfurisphaera tokodaii (strain DSM 16993 / JCM 10545 / NBRC 100140 / 7)</name>
    <name type="common">Sulfolobus tokodaii</name>
    <dbReference type="NCBI Taxonomy" id="273063"/>
    <lineage>
        <taxon>Archaea</taxon>
        <taxon>Thermoproteota</taxon>
        <taxon>Thermoprotei</taxon>
        <taxon>Sulfolobales</taxon>
        <taxon>Sulfolobaceae</taxon>
        <taxon>Sulfurisphaera</taxon>
    </lineage>
</organism>
<dbReference type="Proteomes" id="UP000001015">
    <property type="component" value="Chromosome"/>
</dbReference>
<evidence type="ECO:0000313" key="2">
    <source>
        <dbReference type="Proteomes" id="UP000001015"/>
    </source>
</evidence>
<proteinExistence type="predicted"/>
<protein>
    <submittedName>
        <fullName evidence="1">Uncharacterized protein</fullName>
    </submittedName>
</protein>
<sequence length="187" mass="19901">MLAVIVASQFIFHSGPSSAELITPSKAASVVGGSWSVDSANTYSFTISNDLVTEKLLNGSTETISLNSFYSTMGGEPLPEVTSGYVEYLNGNISGEQGQIMAMYIVFSSSSNAKNFFSQSEVTLQISSSNFNKISNNEFIAYTPGGLFGEEYDSIILVLSGNNVKIVSVIAPNPLGTSQLESLENSF</sequence>
<dbReference type="KEGG" id="sto:STK_26230"/>